<feature type="chain" id="PRO_5006205587" description="Transglutaminase" evidence="1">
    <location>
        <begin position="27"/>
        <end position="212"/>
    </location>
</feature>
<gene>
    <name evidence="2" type="ORF">ARD30_09330</name>
</gene>
<accession>A0A0Q3M754</accession>
<organism evidence="2 3">
    <name type="scientific">Bosea thiooxidans</name>
    <dbReference type="NCBI Taxonomy" id="53254"/>
    <lineage>
        <taxon>Bacteria</taxon>
        <taxon>Pseudomonadati</taxon>
        <taxon>Pseudomonadota</taxon>
        <taxon>Alphaproteobacteria</taxon>
        <taxon>Hyphomicrobiales</taxon>
        <taxon>Boseaceae</taxon>
        <taxon>Bosea</taxon>
    </lineage>
</organism>
<keyword evidence="1" id="KW-0732">Signal</keyword>
<comment type="caution">
    <text evidence="2">The sequence shown here is derived from an EMBL/GenBank/DDBJ whole genome shotgun (WGS) entry which is preliminary data.</text>
</comment>
<evidence type="ECO:0000313" key="2">
    <source>
        <dbReference type="EMBL" id="KQK31625.1"/>
    </source>
</evidence>
<dbReference type="Pfam" id="PF06035">
    <property type="entry name" value="Peptidase_C93"/>
    <property type="match status" value="1"/>
</dbReference>
<dbReference type="PANTHER" id="PTHR39327:SF1">
    <property type="entry name" value="BLR5470 PROTEIN"/>
    <property type="match status" value="1"/>
</dbReference>
<dbReference type="Gene3D" id="3.10.620.30">
    <property type="match status" value="1"/>
</dbReference>
<evidence type="ECO:0000313" key="3">
    <source>
        <dbReference type="Proteomes" id="UP000051562"/>
    </source>
</evidence>
<reference evidence="2 3" key="1">
    <citation type="submission" date="2015-10" db="EMBL/GenBank/DDBJ databases">
        <title>Draft genome of Bosea thiooxidans.</title>
        <authorList>
            <person name="Wang X."/>
        </authorList>
    </citation>
    <scope>NUCLEOTIDE SEQUENCE [LARGE SCALE GENOMIC DNA]</scope>
    <source>
        <strain evidence="2 3">CGMCC 9174</strain>
    </source>
</reference>
<keyword evidence="3" id="KW-1185">Reference proteome</keyword>
<dbReference type="PANTHER" id="PTHR39327">
    <property type="match status" value="1"/>
</dbReference>
<dbReference type="Proteomes" id="UP000051562">
    <property type="component" value="Unassembled WGS sequence"/>
</dbReference>
<protein>
    <recommendedName>
        <fullName evidence="4">Transglutaminase</fullName>
    </recommendedName>
</protein>
<dbReference type="EMBL" id="LMAR01000019">
    <property type="protein sequence ID" value="KQK31625.1"/>
    <property type="molecule type" value="Genomic_DNA"/>
</dbReference>
<proteinExistence type="predicted"/>
<evidence type="ECO:0008006" key="4">
    <source>
        <dbReference type="Google" id="ProtNLM"/>
    </source>
</evidence>
<sequence>MFALAKSLLALAAVIVTHVYFSPARANGLTDLAHLHAGQAALAPIGWAQFCSDNPTECAPRPTTRLAANLNDARWAELVEVNLRFNKAIQPVTDLDQFGVVERWTYATTGKGDCEDYVLEKRRQLLRRGWSLSALLITVVIDRGGGGHAVLTVVTDRGEFVLDNQIDKILPWSRSGLTFIKRQSPANQNEWQDLGRILGRPDVVTASITPLR</sequence>
<feature type="signal peptide" evidence="1">
    <location>
        <begin position="1"/>
        <end position="26"/>
    </location>
</feature>
<dbReference type="AlphaFoldDB" id="A0A0Q3M754"/>
<dbReference type="RefSeq" id="WP_055727095.1">
    <property type="nucleotide sequence ID" value="NZ_LMAR01000019.1"/>
</dbReference>
<name>A0A0Q3M754_9HYPH</name>
<evidence type="ECO:0000256" key="1">
    <source>
        <dbReference type="SAM" id="SignalP"/>
    </source>
</evidence>
<dbReference type="InterPro" id="IPR010319">
    <property type="entry name" value="Transglutaminase-like_Cys_pept"/>
</dbReference>